<dbReference type="SMART" id="SM00343">
    <property type="entry name" value="ZnF_C2HC"/>
    <property type="match status" value="1"/>
</dbReference>
<proteinExistence type="predicted"/>
<name>A0A1R1PFL0_ZANCU</name>
<dbReference type="FunFam" id="3.30.420.10:FF:000032">
    <property type="entry name" value="Retrovirus-related Pol polyprotein from transposon 297-like Protein"/>
    <property type="match status" value="1"/>
</dbReference>
<evidence type="ECO:0000256" key="5">
    <source>
        <dbReference type="ARBA" id="ARBA00022759"/>
    </source>
</evidence>
<dbReference type="InterPro" id="IPR021109">
    <property type="entry name" value="Peptidase_aspartic_dom_sf"/>
</dbReference>
<evidence type="ECO:0000256" key="7">
    <source>
        <dbReference type="ARBA" id="ARBA00022918"/>
    </source>
</evidence>
<dbReference type="Pfam" id="PF17921">
    <property type="entry name" value="Integrase_H2C2"/>
    <property type="match status" value="1"/>
</dbReference>
<dbReference type="PANTHER" id="PTHR37984:SF15">
    <property type="entry name" value="INTEGRASE CATALYTIC DOMAIN-CONTAINING PROTEIN"/>
    <property type="match status" value="1"/>
</dbReference>
<dbReference type="PROSITE" id="PS50158">
    <property type="entry name" value="ZF_CCHC"/>
    <property type="match status" value="1"/>
</dbReference>
<dbReference type="AlphaFoldDB" id="A0A1R1PFL0"/>
<keyword evidence="4" id="KW-0064">Aspartyl protease</keyword>
<dbReference type="Gene3D" id="3.10.20.370">
    <property type="match status" value="1"/>
</dbReference>
<keyword evidence="7" id="KW-0695">RNA-directed DNA polymerase</keyword>
<feature type="compositionally biased region" description="Basic and acidic residues" evidence="9">
    <location>
        <begin position="162"/>
        <end position="180"/>
    </location>
</feature>
<keyword evidence="8" id="KW-0479">Metal-binding</keyword>
<keyword evidence="8" id="KW-0863">Zinc-finger</keyword>
<dbReference type="CDD" id="cd09274">
    <property type="entry name" value="RNase_HI_RT_Ty3"/>
    <property type="match status" value="1"/>
</dbReference>
<dbReference type="Gene3D" id="2.40.70.10">
    <property type="entry name" value="Acid Proteases"/>
    <property type="match status" value="1"/>
</dbReference>
<dbReference type="SUPFAM" id="SSF56672">
    <property type="entry name" value="DNA/RNA polymerases"/>
    <property type="match status" value="1"/>
</dbReference>
<keyword evidence="4" id="KW-0645">Protease</keyword>
<keyword evidence="6" id="KW-0378">Hydrolase</keyword>
<evidence type="ECO:0000259" key="10">
    <source>
        <dbReference type="PROSITE" id="PS50158"/>
    </source>
</evidence>
<dbReference type="InterPro" id="IPR041373">
    <property type="entry name" value="RT_RNaseH"/>
</dbReference>
<feature type="region of interest" description="Disordered" evidence="9">
    <location>
        <begin position="297"/>
        <end position="338"/>
    </location>
</feature>
<dbReference type="InterPro" id="IPR001969">
    <property type="entry name" value="Aspartic_peptidase_AS"/>
</dbReference>
<dbReference type="PROSITE" id="PS50994">
    <property type="entry name" value="INTEGRASE"/>
    <property type="match status" value="1"/>
</dbReference>
<dbReference type="GO" id="GO:0004519">
    <property type="term" value="F:endonuclease activity"/>
    <property type="evidence" value="ECO:0007669"/>
    <property type="project" value="UniProtKB-KW"/>
</dbReference>
<keyword evidence="1" id="KW-0808">Transferase</keyword>
<dbReference type="InterPro" id="IPR036875">
    <property type="entry name" value="Znf_CCHC_sf"/>
</dbReference>
<organism evidence="12 13">
    <name type="scientific">Zancudomyces culisetae</name>
    <name type="common">Gut fungus</name>
    <name type="synonym">Smittium culisetae</name>
    <dbReference type="NCBI Taxonomy" id="1213189"/>
    <lineage>
        <taxon>Eukaryota</taxon>
        <taxon>Fungi</taxon>
        <taxon>Fungi incertae sedis</taxon>
        <taxon>Zoopagomycota</taxon>
        <taxon>Kickxellomycotina</taxon>
        <taxon>Harpellomycetes</taxon>
        <taxon>Harpellales</taxon>
        <taxon>Legeriomycetaceae</taxon>
        <taxon>Zancudomyces</taxon>
    </lineage>
</organism>
<dbReference type="GO" id="GO:0008270">
    <property type="term" value="F:zinc ion binding"/>
    <property type="evidence" value="ECO:0007669"/>
    <property type="project" value="UniProtKB-KW"/>
</dbReference>
<evidence type="ECO:0000313" key="12">
    <source>
        <dbReference type="EMBL" id="OMH79795.1"/>
    </source>
</evidence>
<dbReference type="FunFam" id="3.10.20.370:FF:000001">
    <property type="entry name" value="Retrovirus-related Pol polyprotein from transposon 17.6-like protein"/>
    <property type="match status" value="1"/>
</dbReference>
<dbReference type="Pfam" id="PF13650">
    <property type="entry name" value="Asp_protease_2"/>
    <property type="match status" value="1"/>
</dbReference>
<gene>
    <name evidence="12" type="ORF">AX774_g6781</name>
</gene>
<feature type="region of interest" description="Disordered" evidence="9">
    <location>
        <begin position="158"/>
        <end position="192"/>
    </location>
</feature>
<evidence type="ECO:0000313" key="13">
    <source>
        <dbReference type="Proteomes" id="UP000188320"/>
    </source>
</evidence>
<dbReference type="GO" id="GO:0006508">
    <property type="term" value="P:proteolysis"/>
    <property type="evidence" value="ECO:0007669"/>
    <property type="project" value="InterPro"/>
</dbReference>
<dbReference type="CDD" id="cd00303">
    <property type="entry name" value="retropepsin_like"/>
    <property type="match status" value="1"/>
</dbReference>
<dbReference type="InterPro" id="IPR036397">
    <property type="entry name" value="RNaseH_sf"/>
</dbReference>
<dbReference type="PROSITE" id="PS00141">
    <property type="entry name" value="ASP_PROTEASE"/>
    <property type="match status" value="1"/>
</dbReference>
<reference evidence="13" key="1">
    <citation type="submission" date="2017-01" db="EMBL/GenBank/DDBJ databases">
        <authorList>
            <person name="Wang Y."/>
            <person name="White M."/>
            <person name="Kvist S."/>
            <person name="Moncalvo J.-M."/>
        </authorList>
    </citation>
    <scope>NUCLEOTIDE SEQUENCE [LARGE SCALE GENOMIC DNA]</scope>
    <source>
        <strain evidence="13">COL-18-3</strain>
    </source>
</reference>
<dbReference type="EMBL" id="LSSK01001408">
    <property type="protein sequence ID" value="OMH79795.1"/>
    <property type="molecule type" value="Genomic_DNA"/>
</dbReference>
<dbReference type="InterPro" id="IPR050951">
    <property type="entry name" value="Retrovirus_Pol_polyprotein"/>
</dbReference>
<accession>A0A1R1PFL0</accession>
<dbReference type="GO" id="GO:0003964">
    <property type="term" value="F:RNA-directed DNA polymerase activity"/>
    <property type="evidence" value="ECO:0007669"/>
    <property type="project" value="UniProtKB-KW"/>
</dbReference>
<dbReference type="InterPro" id="IPR012337">
    <property type="entry name" value="RNaseH-like_sf"/>
</dbReference>
<dbReference type="InterPro" id="IPR001584">
    <property type="entry name" value="Integrase_cat-core"/>
</dbReference>
<dbReference type="PANTHER" id="PTHR37984">
    <property type="entry name" value="PROTEIN CBG26694"/>
    <property type="match status" value="1"/>
</dbReference>
<sequence>MNVPKIFVASAGMDPSEWTEEFRLTAKLNKWNDTDWIDFVQLYLGHNEKIWYKKNKSEFTSWDVFVSLFKKRFEKVKSKSQIWDRLRTIKQAELNSTDELEAELETLLDSAGIENNSIRTDWLVSTLQPEFKKMVDDENLVDWDTIIAKLHKAESKLQIGHKNGDKSDPEQQSTRQKDYNRNAASRAGKNVKDLVKEQKPYGQFLKMFNELSVNLLNKVDEAVDKKLKEAERFRPRYTAPRKLVCFNCQKEGHGRNECPELIKDNQNSQSLKEDKSINFIQISDENTEDNNEIFSVEKRKNISGGSDNPKRMGRPRLHEPTQSQESRIPSSTTNTVTDSYVYNEDSTGNVNSSFSLVKELGKVNLKVNVLQLLENSTSMTEEIVAYINKKKAKEVNEFEVAEKKQSNCKALVKVFGQSIWAVVDTGAACSVVTSNMVEDWGLSPDNYSKQVIVTADGKRHTTLGKVSSVPLKISSFVFPVDLWVMDRNEDILILGTDWLLEHRVSLNLRIPELRLPIENAEITTKLATFTNSSSSISDQEIYLLCKEESVGKNIINKNEFIELLDEFKDIFVDDISELKQTDVIEHRIDLVDEKPIKLRLYRMPQQTQEQVRIGAVLSQCINGQDRVIEYASRTTSKSEKNYSISHLEALAVIWAVKKFKYYIYGRKFKIRTDHKSLLQIFNGTELTGRIARWAMILRNYNFDIEHLPGKLNPADTLSRMVGSPNSLPTQEEIDLYAMDFIEYKEVIQYLSSMVYPTGASETERAKIRNRSRQFHIKDGKLYKKVKNELKEVLNEKNAKEEILKIHNECHEGVENTWRRVTNKFTGRNLYDDVKEIVNSCHTCQLFKGGKIKRNELFPILTSKPFEIFGIDAIGPISPISKSGNRYILSAICYFTKWPIAVPVANLLSETIINFIINDIISIYGVPQQIISDRGSSFVSESTTKVFEWLGIDHRPTTSYRPQSNGQVERLNRTLMNILVKQCRIDKENWDGYMWKTLMVVRSLQNKSTKFTPAELLYGTNIQLPSTWSYNGELEDVEENIISREFGRSETIYGKTVQSRCN</sequence>
<evidence type="ECO:0000256" key="6">
    <source>
        <dbReference type="ARBA" id="ARBA00022801"/>
    </source>
</evidence>
<dbReference type="GO" id="GO:0004190">
    <property type="term" value="F:aspartic-type endopeptidase activity"/>
    <property type="evidence" value="ECO:0007669"/>
    <property type="project" value="UniProtKB-KW"/>
</dbReference>
<dbReference type="InterPro" id="IPR043502">
    <property type="entry name" value="DNA/RNA_pol_sf"/>
</dbReference>
<feature type="compositionally biased region" description="Polar residues" evidence="9">
    <location>
        <begin position="320"/>
        <end position="338"/>
    </location>
</feature>
<dbReference type="Pfam" id="PF00665">
    <property type="entry name" value="rve"/>
    <property type="match status" value="1"/>
</dbReference>
<dbReference type="OrthoDB" id="4022548at2759"/>
<dbReference type="InterPro" id="IPR001878">
    <property type="entry name" value="Znf_CCHC"/>
</dbReference>
<evidence type="ECO:0000256" key="4">
    <source>
        <dbReference type="ARBA" id="ARBA00022750"/>
    </source>
</evidence>
<evidence type="ECO:0000259" key="11">
    <source>
        <dbReference type="PROSITE" id="PS50994"/>
    </source>
</evidence>
<dbReference type="GO" id="GO:0015074">
    <property type="term" value="P:DNA integration"/>
    <property type="evidence" value="ECO:0007669"/>
    <property type="project" value="InterPro"/>
</dbReference>
<evidence type="ECO:0000256" key="3">
    <source>
        <dbReference type="ARBA" id="ARBA00022722"/>
    </source>
</evidence>
<feature type="domain" description="Integrase catalytic" evidence="11">
    <location>
        <begin position="860"/>
        <end position="1020"/>
    </location>
</feature>
<evidence type="ECO:0000256" key="1">
    <source>
        <dbReference type="ARBA" id="ARBA00022679"/>
    </source>
</evidence>
<protein>
    <submittedName>
        <fullName evidence="12">Transposon Tf2-6 polyprotein</fullName>
    </submittedName>
</protein>
<dbReference type="SUPFAM" id="SSF57756">
    <property type="entry name" value="Retrovirus zinc finger-like domains"/>
    <property type="match status" value="1"/>
</dbReference>
<dbReference type="InterPro" id="IPR041588">
    <property type="entry name" value="Integrase_H2C2"/>
</dbReference>
<dbReference type="Gene3D" id="3.30.420.10">
    <property type="entry name" value="Ribonuclease H-like superfamily/Ribonuclease H"/>
    <property type="match status" value="1"/>
</dbReference>
<keyword evidence="3" id="KW-0540">Nuclease</keyword>
<keyword evidence="2" id="KW-0548">Nucleotidyltransferase</keyword>
<comment type="caution">
    <text evidence="12">The sequence shown here is derived from an EMBL/GenBank/DDBJ whole genome shotgun (WGS) entry which is preliminary data.</text>
</comment>
<keyword evidence="5" id="KW-0255">Endonuclease</keyword>
<dbReference type="SUPFAM" id="SSF53098">
    <property type="entry name" value="Ribonuclease H-like"/>
    <property type="match status" value="1"/>
</dbReference>
<dbReference type="GO" id="GO:0003676">
    <property type="term" value="F:nucleic acid binding"/>
    <property type="evidence" value="ECO:0007669"/>
    <property type="project" value="InterPro"/>
</dbReference>
<evidence type="ECO:0000256" key="9">
    <source>
        <dbReference type="SAM" id="MobiDB-lite"/>
    </source>
</evidence>
<keyword evidence="13" id="KW-1185">Reference proteome</keyword>
<evidence type="ECO:0000256" key="2">
    <source>
        <dbReference type="ARBA" id="ARBA00022695"/>
    </source>
</evidence>
<evidence type="ECO:0000256" key="8">
    <source>
        <dbReference type="PROSITE-ProRule" id="PRU00047"/>
    </source>
</evidence>
<dbReference type="Pfam" id="PF17917">
    <property type="entry name" value="RT_RNaseH"/>
    <property type="match status" value="1"/>
</dbReference>
<dbReference type="GO" id="GO:0005634">
    <property type="term" value="C:nucleus"/>
    <property type="evidence" value="ECO:0007669"/>
    <property type="project" value="UniProtKB-ARBA"/>
</dbReference>
<dbReference type="Gene3D" id="1.10.340.70">
    <property type="match status" value="1"/>
</dbReference>
<keyword evidence="8" id="KW-0862">Zinc</keyword>
<dbReference type="Proteomes" id="UP000188320">
    <property type="component" value="Unassembled WGS sequence"/>
</dbReference>
<dbReference type="SUPFAM" id="SSF50630">
    <property type="entry name" value="Acid proteases"/>
    <property type="match status" value="1"/>
</dbReference>
<feature type="domain" description="CCHC-type" evidence="10">
    <location>
        <begin position="245"/>
        <end position="260"/>
    </location>
</feature>